<evidence type="ECO:0000313" key="1">
    <source>
        <dbReference type="EMBL" id="KAJ0190319.1"/>
    </source>
</evidence>
<comment type="caution">
    <text evidence="1">The sequence shown here is derived from an EMBL/GenBank/DDBJ whole genome shotgun (WGS) entry which is preliminary data.</text>
</comment>
<dbReference type="EMBL" id="NBSK02000008">
    <property type="protein sequence ID" value="KAJ0190319.1"/>
    <property type="molecule type" value="Genomic_DNA"/>
</dbReference>
<organism evidence="1 2">
    <name type="scientific">Lactuca sativa</name>
    <name type="common">Garden lettuce</name>
    <dbReference type="NCBI Taxonomy" id="4236"/>
    <lineage>
        <taxon>Eukaryota</taxon>
        <taxon>Viridiplantae</taxon>
        <taxon>Streptophyta</taxon>
        <taxon>Embryophyta</taxon>
        <taxon>Tracheophyta</taxon>
        <taxon>Spermatophyta</taxon>
        <taxon>Magnoliopsida</taxon>
        <taxon>eudicotyledons</taxon>
        <taxon>Gunneridae</taxon>
        <taxon>Pentapetalae</taxon>
        <taxon>asterids</taxon>
        <taxon>campanulids</taxon>
        <taxon>Asterales</taxon>
        <taxon>Asteraceae</taxon>
        <taxon>Cichorioideae</taxon>
        <taxon>Cichorieae</taxon>
        <taxon>Lactucinae</taxon>
        <taxon>Lactuca</taxon>
    </lineage>
</organism>
<accession>A0A9R1UNC3</accession>
<evidence type="ECO:0000313" key="2">
    <source>
        <dbReference type="Proteomes" id="UP000235145"/>
    </source>
</evidence>
<name>A0A9R1UNC3_LACSA</name>
<dbReference type="AlphaFoldDB" id="A0A9R1UNC3"/>
<reference evidence="1 2" key="1">
    <citation type="journal article" date="2017" name="Nat. Commun.">
        <title>Genome assembly with in vitro proximity ligation data and whole-genome triplication in lettuce.</title>
        <authorList>
            <person name="Reyes-Chin-Wo S."/>
            <person name="Wang Z."/>
            <person name="Yang X."/>
            <person name="Kozik A."/>
            <person name="Arikit S."/>
            <person name="Song C."/>
            <person name="Xia L."/>
            <person name="Froenicke L."/>
            <person name="Lavelle D.O."/>
            <person name="Truco M.J."/>
            <person name="Xia R."/>
            <person name="Zhu S."/>
            <person name="Xu C."/>
            <person name="Xu H."/>
            <person name="Xu X."/>
            <person name="Cox K."/>
            <person name="Korf I."/>
            <person name="Meyers B.C."/>
            <person name="Michelmore R.W."/>
        </authorList>
    </citation>
    <scope>NUCLEOTIDE SEQUENCE [LARGE SCALE GENOMIC DNA]</scope>
    <source>
        <strain evidence="2">cv. Salinas</strain>
        <tissue evidence="1">Seedlings</tissue>
    </source>
</reference>
<protein>
    <submittedName>
        <fullName evidence="1">Uncharacterized protein</fullName>
    </submittedName>
</protein>
<sequence>MANNVQHCLFNLVLDREFWSALFGHTHDGWLEAAHITIWYRLLMEIRFDSDRHTIMPPNFFVYHVLEDGYDWRAFMSGIDKYPNFEVAWWDVDTY</sequence>
<keyword evidence="2" id="KW-1185">Reference proteome</keyword>
<proteinExistence type="predicted"/>
<dbReference type="Proteomes" id="UP000235145">
    <property type="component" value="Unassembled WGS sequence"/>
</dbReference>
<gene>
    <name evidence="1" type="ORF">LSAT_V11C800403250</name>
</gene>